<reference evidence="3" key="1">
    <citation type="submission" date="2016-10" db="EMBL/GenBank/DDBJ databases">
        <authorList>
            <person name="Varghese N."/>
            <person name="Submissions S."/>
        </authorList>
    </citation>
    <scope>NUCLEOTIDE SEQUENCE [LARGE SCALE GENOMIC DNA]</scope>
    <source>
        <strain evidence="3">CGMCC 4.578</strain>
    </source>
</reference>
<proteinExistence type="predicted"/>
<evidence type="ECO:0000313" key="2">
    <source>
        <dbReference type="EMBL" id="SEP97276.1"/>
    </source>
</evidence>
<gene>
    <name evidence="2" type="ORF">SAMN05216195_101708</name>
</gene>
<keyword evidence="3" id="KW-1185">Reference proteome</keyword>
<accession>A0A1H9C7U9</accession>
<protein>
    <submittedName>
        <fullName evidence="2">Uncharacterized protein</fullName>
    </submittedName>
</protein>
<organism evidence="2 3">
    <name type="scientific">Lentzea flaviverrucosa</name>
    <dbReference type="NCBI Taxonomy" id="200379"/>
    <lineage>
        <taxon>Bacteria</taxon>
        <taxon>Bacillati</taxon>
        <taxon>Actinomycetota</taxon>
        <taxon>Actinomycetes</taxon>
        <taxon>Pseudonocardiales</taxon>
        <taxon>Pseudonocardiaceae</taxon>
        <taxon>Lentzea</taxon>
    </lineage>
</organism>
<dbReference type="AlphaFoldDB" id="A0A1H9C7U9"/>
<name>A0A1H9C7U9_9PSEU</name>
<dbReference type="Proteomes" id="UP000199028">
    <property type="component" value="Unassembled WGS sequence"/>
</dbReference>
<dbReference type="EMBL" id="FOFT01000001">
    <property type="protein sequence ID" value="SEP97276.1"/>
    <property type="molecule type" value="Genomic_DNA"/>
</dbReference>
<sequence length="36" mass="4017">MTVDEVIGSPHPFRTSPVRSGEVVGLTRVNQPQLRR</sequence>
<evidence type="ECO:0000313" key="3">
    <source>
        <dbReference type="Proteomes" id="UP000199028"/>
    </source>
</evidence>
<feature type="region of interest" description="Disordered" evidence="1">
    <location>
        <begin position="1"/>
        <end position="36"/>
    </location>
</feature>
<evidence type="ECO:0000256" key="1">
    <source>
        <dbReference type="SAM" id="MobiDB-lite"/>
    </source>
</evidence>